<dbReference type="EMBL" id="VKKY01000002">
    <property type="protein sequence ID" value="KAA3437735.1"/>
    <property type="molecule type" value="Genomic_DNA"/>
</dbReference>
<reference evidence="1 2" key="1">
    <citation type="submission" date="2019-07" db="EMBL/GenBank/DDBJ databases">
        <title>Rufibacter sp. nov., isolated from lake sediment.</title>
        <authorList>
            <person name="Qu J.-H."/>
        </authorList>
    </citation>
    <scope>NUCLEOTIDE SEQUENCE [LARGE SCALE GENOMIC DNA]</scope>
    <source>
        <strain evidence="1 2">NBS58-1</strain>
    </source>
</reference>
<dbReference type="AlphaFoldDB" id="A0A5B6TEL7"/>
<gene>
    <name evidence="1" type="ORF">FOA19_10555</name>
</gene>
<dbReference type="Proteomes" id="UP000324133">
    <property type="component" value="Unassembled WGS sequence"/>
</dbReference>
<protein>
    <submittedName>
        <fullName evidence="1">Uncharacterized protein</fullName>
    </submittedName>
</protein>
<name>A0A5B6TEL7_9BACT</name>
<accession>A0A5B6TEL7</accession>
<organism evidence="1 2">
    <name type="scientific">Rufibacter hautae</name>
    <dbReference type="NCBI Taxonomy" id="2595005"/>
    <lineage>
        <taxon>Bacteria</taxon>
        <taxon>Pseudomonadati</taxon>
        <taxon>Bacteroidota</taxon>
        <taxon>Cytophagia</taxon>
        <taxon>Cytophagales</taxon>
        <taxon>Hymenobacteraceae</taxon>
        <taxon>Rufibacter</taxon>
    </lineage>
</organism>
<keyword evidence="2" id="KW-1185">Reference proteome</keyword>
<proteinExistence type="predicted"/>
<sequence>MKGRKSTTVELVKELKACNVKGCFDKLISNAEAGRYHDAFHPDGKLQFLRDTEQFPDLVDLRLEIRNGVYDELPQENHVVVKQNTPIIFRAALPL</sequence>
<comment type="caution">
    <text evidence="1">The sequence shown here is derived from an EMBL/GenBank/DDBJ whole genome shotgun (WGS) entry which is preliminary data.</text>
</comment>
<dbReference type="RefSeq" id="WP_149090799.1">
    <property type="nucleotide sequence ID" value="NZ_VKKY01000002.1"/>
</dbReference>
<evidence type="ECO:0000313" key="1">
    <source>
        <dbReference type="EMBL" id="KAA3437735.1"/>
    </source>
</evidence>
<evidence type="ECO:0000313" key="2">
    <source>
        <dbReference type="Proteomes" id="UP000324133"/>
    </source>
</evidence>